<dbReference type="PANTHER" id="PTHR40465:SF1">
    <property type="entry name" value="DUF6534 DOMAIN-CONTAINING PROTEIN"/>
    <property type="match status" value="1"/>
</dbReference>
<dbReference type="Proteomes" id="UP000703269">
    <property type="component" value="Unassembled WGS sequence"/>
</dbReference>
<proteinExistence type="predicted"/>
<feature type="transmembrane region" description="Helical" evidence="1">
    <location>
        <begin position="96"/>
        <end position="119"/>
    </location>
</feature>
<dbReference type="InterPro" id="IPR045339">
    <property type="entry name" value="DUF6534"/>
</dbReference>
<keyword evidence="1" id="KW-0472">Membrane</keyword>
<protein>
    <recommendedName>
        <fullName evidence="2">DUF6534 domain-containing protein</fullName>
    </recommendedName>
</protein>
<feature type="transmembrane region" description="Helical" evidence="1">
    <location>
        <begin position="56"/>
        <end position="76"/>
    </location>
</feature>
<feature type="transmembrane region" description="Helical" evidence="1">
    <location>
        <begin position="20"/>
        <end position="44"/>
    </location>
</feature>
<dbReference type="AlphaFoldDB" id="A0A9P3G7A3"/>
<evidence type="ECO:0000313" key="3">
    <source>
        <dbReference type="EMBL" id="GJE90603.1"/>
    </source>
</evidence>
<feature type="domain" description="DUF6534" evidence="2">
    <location>
        <begin position="184"/>
        <end position="272"/>
    </location>
</feature>
<comment type="caution">
    <text evidence="3">The sequence shown here is derived from an EMBL/GenBank/DDBJ whole genome shotgun (WGS) entry which is preliminary data.</text>
</comment>
<feature type="transmembrane region" description="Helical" evidence="1">
    <location>
        <begin position="126"/>
        <end position="144"/>
    </location>
</feature>
<dbReference type="PANTHER" id="PTHR40465">
    <property type="entry name" value="CHROMOSOME 1, WHOLE GENOME SHOTGUN SEQUENCE"/>
    <property type="match status" value="1"/>
</dbReference>
<name>A0A9P3G7A3_9APHY</name>
<feature type="transmembrane region" description="Helical" evidence="1">
    <location>
        <begin position="246"/>
        <end position="264"/>
    </location>
</feature>
<reference evidence="3 4" key="1">
    <citation type="submission" date="2021-08" db="EMBL/GenBank/DDBJ databases">
        <title>Draft Genome Sequence of Phanerochaete sordida strain YK-624.</title>
        <authorList>
            <person name="Mori T."/>
            <person name="Dohra H."/>
            <person name="Suzuki T."/>
            <person name="Kawagishi H."/>
            <person name="Hirai H."/>
        </authorList>
    </citation>
    <scope>NUCLEOTIDE SEQUENCE [LARGE SCALE GENOMIC DNA]</scope>
    <source>
        <strain evidence="3 4">YK-624</strain>
    </source>
</reference>
<keyword evidence="1" id="KW-1133">Transmembrane helix</keyword>
<feature type="transmembrane region" description="Helical" evidence="1">
    <location>
        <begin position="213"/>
        <end position="234"/>
    </location>
</feature>
<dbReference type="OrthoDB" id="3063206at2759"/>
<dbReference type="EMBL" id="BPQB01000017">
    <property type="protein sequence ID" value="GJE90603.1"/>
    <property type="molecule type" value="Genomic_DNA"/>
</dbReference>
<organism evidence="3 4">
    <name type="scientific">Phanerochaete sordida</name>
    <dbReference type="NCBI Taxonomy" id="48140"/>
    <lineage>
        <taxon>Eukaryota</taxon>
        <taxon>Fungi</taxon>
        <taxon>Dikarya</taxon>
        <taxon>Basidiomycota</taxon>
        <taxon>Agaricomycotina</taxon>
        <taxon>Agaricomycetes</taxon>
        <taxon>Polyporales</taxon>
        <taxon>Phanerochaetaceae</taxon>
        <taxon>Phanerochaete</taxon>
    </lineage>
</organism>
<sequence>MDAAPLENPIILNAMSVYGFMIVGAAFSCALWGVGCMQMFLYFVNYDSDHFSMKALVIFLWMLDTVIEALSFAGIFPPLITRWGSVATFSSVQPALVIRTLLSYVLAVPVQFFFLYRIYRFTGKSWLARTCLVLVGLVAIWQLVGVSPIGEVFTAWALPKHQAVAVALSTHRVVSMEISCRAVSAFIDVVIAAWMTFLLAQRRHALFIRSNRVVYRLMFLTINTGLWTAVVAVIDFSLIAHQPSNLVFTIFEYPLAAMYLNMLLANLNARRYLRGTDSSVVEQRIGSGGSGGSAIRFGSGGDGAIPLRHVNGSATMAHSQEGAVAIRIDKSLAMRSDAESVTGSGDIKV</sequence>
<evidence type="ECO:0000259" key="2">
    <source>
        <dbReference type="Pfam" id="PF20152"/>
    </source>
</evidence>
<dbReference type="Pfam" id="PF20152">
    <property type="entry name" value="DUF6534"/>
    <property type="match status" value="1"/>
</dbReference>
<keyword evidence="4" id="KW-1185">Reference proteome</keyword>
<gene>
    <name evidence="3" type="ORF">PsYK624_067470</name>
</gene>
<feature type="transmembrane region" description="Helical" evidence="1">
    <location>
        <begin position="182"/>
        <end position="201"/>
    </location>
</feature>
<evidence type="ECO:0000256" key="1">
    <source>
        <dbReference type="SAM" id="Phobius"/>
    </source>
</evidence>
<keyword evidence="1" id="KW-0812">Transmembrane</keyword>
<evidence type="ECO:0000313" key="4">
    <source>
        <dbReference type="Proteomes" id="UP000703269"/>
    </source>
</evidence>
<accession>A0A9P3G7A3</accession>